<keyword evidence="2" id="KW-1185">Reference proteome</keyword>
<comment type="caution">
    <text evidence="1">The sequence shown here is derived from an EMBL/GenBank/DDBJ whole genome shotgun (WGS) entry which is preliminary data.</text>
</comment>
<protein>
    <submittedName>
        <fullName evidence="1">Uncharacterized protein</fullName>
    </submittedName>
</protein>
<dbReference type="RefSeq" id="WP_157171481.1">
    <property type="nucleotide sequence ID" value="NZ_CAWPHS010000012.1"/>
</dbReference>
<reference evidence="1 2" key="1">
    <citation type="submission" date="2020-04" db="EMBL/GenBank/DDBJ databases">
        <title>MicrobeNet Type strains.</title>
        <authorList>
            <person name="Nicholson A.C."/>
        </authorList>
    </citation>
    <scope>NUCLEOTIDE SEQUENCE [LARGE SCALE GENOMIC DNA]</scope>
    <source>
        <strain evidence="1 2">DSM 44445</strain>
    </source>
</reference>
<dbReference type="Proteomes" id="UP000523447">
    <property type="component" value="Unassembled WGS sequence"/>
</dbReference>
<evidence type="ECO:0000313" key="2">
    <source>
        <dbReference type="Proteomes" id="UP000523447"/>
    </source>
</evidence>
<gene>
    <name evidence="1" type="ORF">HGA07_02975</name>
</gene>
<proteinExistence type="predicted"/>
<evidence type="ECO:0000313" key="1">
    <source>
        <dbReference type="EMBL" id="NKY84588.1"/>
    </source>
</evidence>
<name>A0A7X6LU27_9NOCA</name>
<sequence>MPTDEEFVDLEQLLEIEDGPRLIATHYATPDEAIEMVRAAQLLGLGVRLQNRIRAEEPDEDGEETAVEEWVLDLYESPPEAADEE</sequence>
<dbReference type="AlphaFoldDB" id="A0A7X6LU27"/>
<dbReference type="EMBL" id="JAAXPE010000002">
    <property type="protein sequence ID" value="NKY84588.1"/>
    <property type="molecule type" value="Genomic_DNA"/>
</dbReference>
<organism evidence="1 2">
    <name type="scientific">Nocardia veterana</name>
    <dbReference type="NCBI Taxonomy" id="132249"/>
    <lineage>
        <taxon>Bacteria</taxon>
        <taxon>Bacillati</taxon>
        <taxon>Actinomycetota</taxon>
        <taxon>Actinomycetes</taxon>
        <taxon>Mycobacteriales</taxon>
        <taxon>Nocardiaceae</taxon>
        <taxon>Nocardia</taxon>
    </lineage>
</organism>
<accession>A0A7X6LU27</accession>